<dbReference type="EMBL" id="CP114029">
    <property type="protein sequence ID" value="WAP70225.1"/>
    <property type="molecule type" value="Genomic_DNA"/>
</dbReference>
<accession>A0ABY7C5W2</accession>
<dbReference type="PROSITE" id="PS00092">
    <property type="entry name" value="N6_MTASE"/>
    <property type="match status" value="1"/>
</dbReference>
<name>A0ABY7C5W2_9HYPH</name>
<dbReference type="GO" id="GO:0032259">
    <property type="term" value="P:methylation"/>
    <property type="evidence" value="ECO:0007669"/>
    <property type="project" value="UniProtKB-KW"/>
</dbReference>
<gene>
    <name evidence="4" type="ORF">OH818_09035</name>
</gene>
<keyword evidence="1 4" id="KW-0808">Transferase</keyword>
<keyword evidence="1 4" id="KW-0489">Methyltransferase</keyword>
<evidence type="ECO:0000256" key="1">
    <source>
        <dbReference type="ARBA" id="ARBA00022603"/>
    </source>
</evidence>
<sequence>MTKNSSGETMIDGRPVRLDAFYGGGFAVFQPRGWGYRSGLDAMLLAACVSPAFAGNVADLGAGSGVVGLAAAFRATGAAVTLAEAQPIMTALCRHSLALPHNAAAAGRLSVVAVDIGAGRPAREAAGLNDSTYDLVLTNPPFHPSNHRRPPDQVRDRALFAAEDMSLDRWFTVAAALLAPKGRLVAVLRADLLGAALGALEPRLGAVTVLPAHTKAGTPAERILVSARKGTRAPMRLLEGICLHDFDGRPTMLSQDIAGGTATLALSEV</sequence>
<dbReference type="SUPFAM" id="SSF53335">
    <property type="entry name" value="S-adenosyl-L-methionine-dependent methyltransferases"/>
    <property type="match status" value="1"/>
</dbReference>
<dbReference type="Gene3D" id="3.40.50.150">
    <property type="entry name" value="Vaccinia Virus protein VP39"/>
    <property type="match status" value="1"/>
</dbReference>
<dbReference type="PANTHER" id="PTHR47739">
    <property type="entry name" value="TRNA1(VAL) (ADENINE(37)-N6)-METHYLTRANSFERASE"/>
    <property type="match status" value="1"/>
</dbReference>
<evidence type="ECO:0000256" key="2">
    <source>
        <dbReference type="ARBA" id="ARBA00022691"/>
    </source>
</evidence>
<dbReference type="PANTHER" id="PTHR47739:SF1">
    <property type="entry name" value="TRNA1(VAL) (ADENINE(37)-N6)-METHYLTRANSFERASE"/>
    <property type="match status" value="1"/>
</dbReference>
<evidence type="ECO:0000259" key="3">
    <source>
        <dbReference type="Pfam" id="PF05175"/>
    </source>
</evidence>
<dbReference type="GO" id="GO:0008168">
    <property type="term" value="F:methyltransferase activity"/>
    <property type="evidence" value="ECO:0007669"/>
    <property type="project" value="UniProtKB-KW"/>
</dbReference>
<evidence type="ECO:0000313" key="5">
    <source>
        <dbReference type="Proteomes" id="UP001164020"/>
    </source>
</evidence>
<dbReference type="InterPro" id="IPR029063">
    <property type="entry name" value="SAM-dependent_MTases_sf"/>
</dbReference>
<feature type="domain" description="Methyltransferase small" evidence="3">
    <location>
        <begin position="43"/>
        <end position="210"/>
    </location>
</feature>
<proteinExistence type="predicted"/>
<dbReference type="RefSeq" id="WP_268882693.1">
    <property type="nucleotide sequence ID" value="NZ_CP114029.1"/>
</dbReference>
<organism evidence="4 5">
    <name type="scientific">Jiella pelagia</name>
    <dbReference type="NCBI Taxonomy" id="2986949"/>
    <lineage>
        <taxon>Bacteria</taxon>
        <taxon>Pseudomonadati</taxon>
        <taxon>Pseudomonadota</taxon>
        <taxon>Alphaproteobacteria</taxon>
        <taxon>Hyphomicrobiales</taxon>
        <taxon>Aurantimonadaceae</taxon>
        <taxon>Jiella</taxon>
    </lineage>
</organism>
<protein>
    <submittedName>
        <fullName evidence="4">Methyltransferase</fullName>
    </submittedName>
</protein>
<keyword evidence="2" id="KW-0949">S-adenosyl-L-methionine</keyword>
<evidence type="ECO:0000313" key="4">
    <source>
        <dbReference type="EMBL" id="WAP70225.1"/>
    </source>
</evidence>
<dbReference type="InterPro" id="IPR002052">
    <property type="entry name" value="DNA_methylase_N6_adenine_CS"/>
</dbReference>
<dbReference type="InterPro" id="IPR007848">
    <property type="entry name" value="Small_mtfrase_dom"/>
</dbReference>
<dbReference type="InterPro" id="IPR050210">
    <property type="entry name" value="tRNA_Adenine-N(6)_MTase"/>
</dbReference>
<dbReference type="CDD" id="cd02440">
    <property type="entry name" value="AdoMet_MTases"/>
    <property type="match status" value="1"/>
</dbReference>
<reference evidence="4" key="1">
    <citation type="submission" date="2022-12" db="EMBL/GenBank/DDBJ databases">
        <title>Jiella pelagia sp. nov., isolated from phosphonate enriched culture of Northwest Pacific surface seawater.</title>
        <authorList>
            <person name="Shin D.Y."/>
            <person name="Hwang C.Y."/>
        </authorList>
    </citation>
    <scope>NUCLEOTIDE SEQUENCE</scope>
    <source>
        <strain evidence="4">HL-NP1</strain>
    </source>
</reference>
<keyword evidence="5" id="KW-1185">Reference proteome</keyword>
<dbReference type="Pfam" id="PF05175">
    <property type="entry name" value="MTS"/>
    <property type="match status" value="1"/>
</dbReference>
<dbReference type="Proteomes" id="UP001164020">
    <property type="component" value="Chromosome"/>
</dbReference>